<comment type="caution">
    <text evidence="1">The sequence shown here is derived from an EMBL/GenBank/DDBJ whole genome shotgun (WGS) entry which is preliminary data.</text>
</comment>
<evidence type="ECO:0000313" key="1">
    <source>
        <dbReference type="EMBL" id="KAK4887684.1"/>
    </source>
</evidence>
<reference evidence="2" key="1">
    <citation type="submission" date="2023-01" db="EMBL/GenBank/DDBJ databases">
        <title>Key to firefly adult light organ development and bioluminescence: homeobox transcription factors regulate luciferase expression and transportation to peroxisome.</title>
        <authorList>
            <person name="Fu X."/>
        </authorList>
    </citation>
    <scope>NUCLEOTIDE SEQUENCE [LARGE SCALE GENOMIC DNA]</scope>
</reference>
<dbReference type="AlphaFoldDB" id="A0AAN7SMK3"/>
<evidence type="ECO:0000313" key="2">
    <source>
        <dbReference type="Proteomes" id="UP001353858"/>
    </source>
</evidence>
<keyword evidence="2" id="KW-1185">Reference proteome</keyword>
<sequence length="1083" mass="127306">MKTFSNDDIDFSQLRAENALEEVFKTECLIYYNKIDDLVNVLKSDNPIIIEKVLKIGSRFIRDGFKNLSGNVLVGELFPRISYNTKLKLLHRFALHLTDVHKADEYYKAIDEAYGTYLAAKMLPSCSEGVIIQCVEENRVEIVPKHMLIILEKYPDIAEDLLDALSGHYNAIAVPEKYICVFTHIAKTNIELCLKLWEKFRPRFCLGIRATRTIIENNRNDLMQNPRKYVNFLKKSEIGKVLKNDFVEFFVKIFPTTIAKVNDTVDVLLLLLKHIKADSDKLSLLLETFRKVYGCDLWDFSVLIRPELLELMTIEERRVFVNLKEKPGHITNEAWISYMDCEKSLPWLMEKIDQERVFSSTILWECLVKTCAINNDLQALFNVFVFVKEKNSMAQSNFLTALVQFFDFSLLEEKHWTCLNEYVDVYKKTGNFSQQSGYIFGQYIRYCLKVKRPIQELLILWFSSPHNAYSRYRICTEDAKCEKRCLEVFNKMEPRNFPENSFINYFNCVIKWNKRYPKDKILVQLTESIFEVIKTTLDDENNVYSILDVAERCIYDYFEQGGYNILCVFFKRKYYFNHLLVSQWLLQHHPQVFFNHIEDITQNLMQCKRMPFRFKNNFKYYAHLNIPQLMKEICLQNGATFWLSLLVDVSEFKRLCYQHKDLLMYLEHVSSVTETLDLIKKYCEYDYLQYIQRPLYLAAYRVNELDLITFFKSLTNSDARIKKHLIFLVFKVLSKQTILTMAGEFLKDRNHLVLKSVFKGFFNLFIRSPDDQLWNLTQHTMGVLNKNDMEVFKILSNCRRIPNRYFGRYVKFAWIALDEVADGREEIVTGKRRILDCLAMSKLLYVPEDFCLEIIQKNTSHPELYKNVMGFICRFVADYPKHAETVFEKLIDLSKSASRFDQKQSILLVKELCKNFIIDSTLPKHTFLEFVNSWDDVIKPQEAYRQHLHLHFALINVNSTDSTIDNLAKNLTSFCNSFEEDIFDVNVLVEIFSLYKDRLYSLFCEFDSEMVNLILIEKMLENSCSNACLLFVIKLIPDCALEGVAKSKYESIIGCLSEKCDPLVSAHFDSHLNSTVDYISELC</sequence>
<organism evidence="1 2">
    <name type="scientific">Aquatica leii</name>
    <dbReference type="NCBI Taxonomy" id="1421715"/>
    <lineage>
        <taxon>Eukaryota</taxon>
        <taxon>Metazoa</taxon>
        <taxon>Ecdysozoa</taxon>
        <taxon>Arthropoda</taxon>
        <taxon>Hexapoda</taxon>
        <taxon>Insecta</taxon>
        <taxon>Pterygota</taxon>
        <taxon>Neoptera</taxon>
        <taxon>Endopterygota</taxon>
        <taxon>Coleoptera</taxon>
        <taxon>Polyphaga</taxon>
        <taxon>Elateriformia</taxon>
        <taxon>Elateroidea</taxon>
        <taxon>Lampyridae</taxon>
        <taxon>Luciolinae</taxon>
        <taxon>Aquatica</taxon>
    </lineage>
</organism>
<dbReference type="EMBL" id="JARPUR010000001">
    <property type="protein sequence ID" value="KAK4887684.1"/>
    <property type="molecule type" value="Genomic_DNA"/>
</dbReference>
<dbReference type="Proteomes" id="UP001353858">
    <property type="component" value="Unassembled WGS sequence"/>
</dbReference>
<name>A0AAN7SMK3_9COLE</name>
<gene>
    <name evidence="1" type="ORF">RN001_003955</name>
</gene>
<proteinExistence type="predicted"/>
<accession>A0AAN7SMK3</accession>
<protein>
    <submittedName>
        <fullName evidence="1">Uncharacterized protein</fullName>
    </submittedName>
</protein>